<dbReference type="Gene3D" id="1.10.287.470">
    <property type="entry name" value="Helix hairpin bin"/>
    <property type="match status" value="2"/>
</dbReference>
<evidence type="ECO:0000256" key="2">
    <source>
        <dbReference type="SAM" id="SignalP"/>
    </source>
</evidence>
<dbReference type="InterPro" id="IPR058625">
    <property type="entry name" value="MdtA-like_BSH"/>
</dbReference>
<feature type="domain" description="Multidrug resistance protein MdtA-like barrel-sandwich hybrid" evidence="3">
    <location>
        <begin position="78"/>
        <end position="261"/>
    </location>
</feature>
<dbReference type="RefSeq" id="WP_071481322.1">
    <property type="nucleotide sequence ID" value="NZ_CP024899.1"/>
</dbReference>
<accession>A0A2K8KD12</accession>
<evidence type="ECO:0000313" key="5">
    <source>
        <dbReference type="Proteomes" id="UP000228948"/>
    </source>
</evidence>
<keyword evidence="5" id="KW-1185">Reference proteome</keyword>
<dbReference type="Gene3D" id="2.40.50.100">
    <property type="match status" value="2"/>
</dbReference>
<organism evidence="4 5">
    <name type="scientific">Roseinatronobacter bogoriensis subsp. barguzinensis</name>
    <dbReference type="NCBI Taxonomy" id="441209"/>
    <lineage>
        <taxon>Bacteria</taxon>
        <taxon>Pseudomonadati</taxon>
        <taxon>Pseudomonadota</taxon>
        <taxon>Alphaproteobacteria</taxon>
        <taxon>Rhodobacterales</taxon>
        <taxon>Paracoccaceae</taxon>
        <taxon>Roseinatronobacter</taxon>
    </lineage>
</organism>
<feature type="chain" id="PRO_5014862247" evidence="2">
    <location>
        <begin position="23"/>
        <end position="499"/>
    </location>
</feature>
<gene>
    <name evidence="4" type="ORF">BG454_14360</name>
</gene>
<dbReference type="SUPFAM" id="SSF111369">
    <property type="entry name" value="HlyD-like secretion proteins"/>
    <property type="match status" value="2"/>
</dbReference>
<dbReference type="GO" id="GO:1990281">
    <property type="term" value="C:efflux pump complex"/>
    <property type="evidence" value="ECO:0007669"/>
    <property type="project" value="TreeGrafter"/>
</dbReference>
<dbReference type="GO" id="GO:0015562">
    <property type="term" value="F:efflux transmembrane transporter activity"/>
    <property type="evidence" value="ECO:0007669"/>
    <property type="project" value="TreeGrafter"/>
</dbReference>
<dbReference type="KEGG" id="rbg:BG454_14360"/>
<dbReference type="EMBL" id="CP024899">
    <property type="protein sequence ID" value="ATX66856.1"/>
    <property type="molecule type" value="Genomic_DNA"/>
</dbReference>
<reference evidence="4 5" key="1">
    <citation type="submission" date="2017-11" db="EMBL/GenBank/DDBJ databases">
        <title>Revised Sequence and Annotation of the Rhodobaca barguzinensis strain alga05 Genome.</title>
        <authorList>
            <person name="Kopejtka K."/>
            <person name="Tomasch J.M."/>
            <person name="Bunk B."/>
            <person name="Koblizek M."/>
        </authorList>
    </citation>
    <scope>NUCLEOTIDE SEQUENCE [LARGE SCALE GENOMIC DNA]</scope>
    <source>
        <strain evidence="5">alga05</strain>
    </source>
</reference>
<dbReference type="STRING" id="441209.GCA_001870665_02654"/>
<dbReference type="OrthoDB" id="7626141at2"/>
<dbReference type="PANTHER" id="PTHR30469:SF38">
    <property type="entry name" value="HLYD FAMILY SECRETION PROTEIN"/>
    <property type="match status" value="1"/>
</dbReference>
<evidence type="ECO:0000259" key="3">
    <source>
        <dbReference type="Pfam" id="PF25917"/>
    </source>
</evidence>
<dbReference type="Gene3D" id="2.40.30.170">
    <property type="match status" value="1"/>
</dbReference>
<evidence type="ECO:0000256" key="1">
    <source>
        <dbReference type="SAM" id="Coils"/>
    </source>
</evidence>
<dbReference type="AlphaFoldDB" id="A0A2K8KD12"/>
<name>A0A2K8KD12_9RHOB</name>
<feature type="coiled-coil region" evidence="1">
    <location>
        <begin position="119"/>
        <end position="146"/>
    </location>
</feature>
<dbReference type="Proteomes" id="UP000228948">
    <property type="component" value="Chromosome"/>
</dbReference>
<dbReference type="PANTHER" id="PTHR30469">
    <property type="entry name" value="MULTIDRUG RESISTANCE PROTEIN MDTA"/>
    <property type="match status" value="1"/>
</dbReference>
<proteinExistence type="predicted"/>
<sequence length="499" mass="52991">MRFLTRSLIALFLAAVSFSALAYAGYTLVTAIQSRAEVTGGPGQGRERVFTVRALTVTPAEVTPILSAFGEVRTRRSLELRAPVGGRVLEVAPGFEDGAEVREGQLLFRIDPADAESALALAQTDLARAEAELRDATLALDLAGEDVAAAQAQLELRVRALERRQGLADRGVATEAALEEAELALSSARQAAVGRRQAEAQAIARRDQAESALERQRITLSEAERRLSDTRVLASFSGTLADVSITEGGIVTTNEQLGRIIDPDLLEVSVRVSTAQYLRLIGDDGRLLSSDAEVVLEVAGFEITSPGRVVRASATVEQGQGGRQLFVELVAPRGFRPGDFVTVRLNEPALQDVALLPATAVSATGSVLLINDDNRLSAAPVTVFRRQGDDVLIDARALAGQEVVREIGPSLGAGILVRPQRETATGEVIQEAPEMVTLDPEQRARLIAQVEGNTRMPETMRARMIAQLSEEAVPASMLERLESGNVGGGGPGGRMQGGG</sequence>
<keyword evidence="1" id="KW-0175">Coiled coil</keyword>
<protein>
    <submittedName>
        <fullName evidence="4">Efflux transporter periplasmic adaptor subunit</fullName>
    </submittedName>
</protein>
<evidence type="ECO:0000313" key="4">
    <source>
        <dbReference type="EMBL" id="ATX66856.1"/>
    </source>
</evidence>
<dbReference type="Pfam" id="PF25917">
    <property type="entry name" value="BSH_RND"/>
    <property type="match status" value="1"/>
</dbReference>
<keyword evidence="2" id="KW-0732">Signal</keyword>
<dbReference type="Gene3D" id="2.40.420.20">
    <property type="match status" value="1"/>
</dbReference>
<feature type="signal peptide" evidence="2">
    <location>
        <begin position="1"/>
        <end position="22"/>
    </location>
</feature>